<accession>A0A7M5X6J1</accession>
<feature type="region of interest" description="Disordered" evidence="1">
    <location>
        <begin position="61"/>
        <end position="97"/>
    </location>
</feature>
<dbReference type="OrthoDB" id="239865at2759"/>
<protein>
    <recommendedName>
        <fullName evidence="2">DUF7886 domain-containing protein</fullName>
    </recommendedName>
</protein>
<feature type="domain" description="DUF7886" evidence="2">
    <location>
        <begin position="121"/>
        <end position="193"/>
    </location>
</feature>
<feature type="compositionally biased region" description="Basic and acidic residues" evidence="1">
    <location>
        <begin position="69"/>
        <end position="90"/>
    </location>
</feature>
<dbReference type="Proteomes" id="UP000594262">
    <property type="component" value="Unplaced"/>
</dbReference>
<dbReference type="InterPro" id="IPR057208">
    <property type="entry name" value="DUF7886"/>
</dbReference>
<reference evidence="3" key="1">
    <citation type="submission" date="2021-01" db="UniProtKB">
        <authorList>
            <consortium name="EnsemblMetazoa"/>
        </authorList>
    </citation>
    <scope>IDENTIFICATION</scope>
</reference>
<dbReference type="EnsemblMetazoa" id="CLYHEMT018213.1">
    <property type="protein sequence ID" value="CLYHEMP018213.1"/>
    <property type="gene ID" value="CLYHEMG018213"/>
</dbReference>
<dbReference type="PANTHER" id="PTHR47915:SF1">
    <property type="entry name" value="SI:DKEY-19B23.7"/>
    <property type="match status" value="1"/>
</dbReference>
<evidence type="ECO:0000313" key="3">
    <source>
        <dbReference type="EnsemblMetazoa" id="CLYHEMP018213.1"/>
    </source>
</evidence>
<sequence>MDVLTTEYDKRKLQLLLKDLLKIGCIKGFRFFSMYLRGREELLLKVQNEQVTSHPITQRFVEDDVSSQHGRENQNEFGKEPNNSHDDKPLPRPYDSMMLSKNTQRNLSGFHFLDIGLPPASPCETDAANAEYSSTLFLIAAYARYKNPYVWVRSNHHRLISFTECHTSQDEVYQIQDSPLKLKSTTNWRHKGTKQVFF</sequence>
<name>A0A7M5X6J1_9CNID</name>
<dbReference type="PANTHER" id="PTHR47915">
    <property type="entry name" value="SI:DKEY-19B23.7"/>
    <property type="match status" value="1"/>
</dbReference>
<keyword evidence="4" id="KW-1185">Reference proteome</keyword>
<proteinExistence type="predicted"/>
<evidence type="ECO:0000256" key="1">
    <source>
        <dbReference type="SAM" id="MobiDB-lite"/>
    </source>
</evidence>
<dbReference type="Pfam" id="PF25377">
    <property type="entry name" value="DUF7886"/>
    <property type="match status" value="1"/>
</dbReference>
<dbReference type="AlphaFoldDB" id="A0A7M5X6J1"/>
<evidence type="ECO:0000259" key="2">
    <source>
        <dbReference type="Pfam" id="PF25377"/>
    </source>
</evidence>
<organism evidence="3 4">
    <name type="scientific">Clytia hemisphaerica</name>
    <dbReference type="NCBI Taxonomy" id="252671"/>
    <lineage>
        <taxon>Eukaryota</taxon>
        <taxon>Metazoa</taxon>
        <taxon>Cnidaria</taxon>
        <taxon>Hydrozoa</taxon>
        <taxon>Hydroidolina</taxon>
        <taxon>Leptothecata</taxon>
        <taxon>Obeliida</taxon>
        <taxon>Clytiidae</taxon>
        <taxon>Clytia</taxon>
    </lineage>
</organism>
<evidence type="ECO:0000313" key="4">
    <source>
        <dbReference type="Proteomes" id="UP000594262"/>
    </source>
</evidence>